<keyword evidence="3 8" id="KW-0812">Transmembrane</keyword>
<dbReference type="PANTHER" id="PTHR21143">
    <property type="entry name" value="INVERTEBRATE GUSTATORY RECEPTOR"/>
    <property type="match status" value="1"/>
</dbReference>
<keyword evidence="10" id="KW-1185">Reference proteome</keyword>
<feature type="transmembrane region" description="Helical" evidence="8">
    <location>
        <begin position="310"/>
        <end position="329"/>
    </location>
</feature>
<gene>
    <name evidence="9" type="ORF">NTJ_10551</name>
</gene>
<reference evidence="9 10" key="1">
    <citation type="submission" date="2023-09" db="EMBL/GenBank/DDBJ databases">
        <title>Nesidiocoris tenuis whole genome shotgun sequence.</title>
        <authorList>
            <person name="Shibata T."/>
            <person name="Shimoda M."/>
            <person name="Kobayashi T."/>
            <person name="Uehara T."/>
        </authorList>
    </citation>
    <scope>NUCLEOTIDE SEQUENCE [LARGE SCALE GENOMIC DNA]</scope>
    <source>
        <strain evidence="9 10">Japan</strain>
    </source>
</reference>
<dbReference type="Proteomes" id="UP001307889">
    <property type="component" value="Chromosome 8"/>
</dbReference>
<evidence type="ECO:0000256" key="7">
    <source>
        <dbReference type="ARBA" id="ARBA00023224"/>
    </source>
</evidence>
<evidence type="ECO:0000256" key="3">
    <source>
        <dbReference type="ARBA" id="ARBA00022692"/>
    </source>
</evidence>
<dbReference type="PANTHER" id="PTHR21143:SF133">
    <property type="entry name" value="GUSTATORY AND PHEROMONE RECEPTOR 32A-RELATED"/>
    <property type="match status" value="1"/>
</dbReference>
<feature type="transmembrane region" description="Helical" evidence="8">
    <location>
        <begin position="377"/>
        <end position="401"/>
    </location>
</feature>
<organism evidence="9 10">
    <name type="scientific">Nesidiocoris tenuis</name>
    <dbReference type="NCBI Taxonomy" id="355587"/>
    <lineage>
        <taxon>Eukaryota</taxon>
        <taxon>Metazoa</taxon>
        <taxon>Ecdysozoa</taxon>
        <taxon>Arthropoda</taxon>
        <taxon>Hexapoda</taxon>
        <taxon>Insecta</taxon>
        <taxon>Pterygota</taxon>
        <taxon>Neoptera</taxon>
        <taxon>Paraneoptera</taxon>
        <taxon>Hemiptera</taxon>
        <taxon>Heteroptera</taxon>
        <taxon>Panheteroptera</taxon>
        <taxon>Cimicomorpha</taxon>
        <taxon>Miridae</taxon>
        <taxon>Dicyphina</taxon>
        <taxon>Nesidiocoris</taxon>
    </lineage>
</organism>
<keyword evidence="4 8" id="KW-1133">Transmembrane helix</keyword>
<keyword evidence="2 8" id="KW-1003">Cell membrane</keyword>
<proteinExistence type="inferred from homology"/>
<keyword evidence="6 8" id="KW-0675">Receptor</keyword>
<evidence type="ECO:0000256" key="1">
    <source>
        <dbReference type="ARBA" id="ARBA00004651"/>
    </source>
</evidence>
<comment type="function">
    <text evidence="8">Gustatory receptor which mediates acceptance or avoidance behavior, depending on its substrates.</text>
</comment>
<keyword evidence="7 8" id="KW-0807">Transducer</keyword>
<evidence type="ECO:0000313" key="10">
    <source>
        <dbReference type="Proteomes" id="UP001307889"/>
    </source>
</evidence>
<accession>A0ABN7AZY8</accession>
<feature type="transmembrane region" description="Helical" evidence="8">
    <location>
        <begin position="148"/>
        <end position="166"/>
    </location>
</feature>
<evidence type="ECO:0000256" key="5">
    <source>
        <dbReference type="ARBA" id="ARBA00023136"/>
    </source>
</evidence>
<keyword evidence="5 8" id="KW-0472">Membrane</keyword>
<evidence type="ECO:0000256" key="6">
    <source>
        <dbReference type="ARBA" id="ARBA00023170"/>
    </source>
</evidence>
<feature type="transmembrane region" description="Helical" evidence="8">
    <location>
        <begin position="186"/>
        <end position="203"/>
    </location>
</feature>
<evidence type="ECO:0000256" key="8">
    <source>
        <dbReference type="RuleBase" id="RU363108"/>
    </source>
</evidence>
<protein>
    <recommendedName>
        <fullName evidence="8">Gustatory receptor</fullName>
    </recommendedName>
</protein>
<evidence type="ECO:0000313" key="9">
    <source>
        <dbReference type="EMBL" id="BES97737.1"/>
    </source>
</evidence>
<evidence type="ECO:0000256" key="4">
    <source>
        <dbReference type="ARBA" id="ARBA00022989"/>
    </source>
</evidence>
<evidence type="ECO:0000256" key="2">
    <source>
        <dbReference type="ARBA" id="ARBA00022475"/>
    </source>
</evidence>
<dbReference type="Pfam" id="PF08395">
    <property type="entry name" value="7tm_7"/>
    <property type="match status" value="1"/>
</dbReference>
<dbReference type="InterPro" id="IPR013604">
    <property type="entry name" value="7TM_chemorcpt"/>
</dbReference>
<comment type="similarity">
    <text evidence="8">Belongs to the insect chemoreceptor superfamily. Gustatory receptor (GR) family.</text>
</comment>
<name>A0ABN7AZY8_9HEMI</name>
<feature type="transmembrane region" description="Helical" evidence="8">
    <location>
        <begin position="276"/>
        <end position="298"/>
    </location>
</feature>
<dbReference type="EMBL" id="AP028916">
    <property type="protein sequence ID" value="BES97737.1"/>
    <property type="molecule type" value="Genomic_DNA"/>
</dbReference>
<comment type="subcellular location">
    <subcellularLocation>
        <location evidence="1 8">Cell membrane</location>
        <topology evidence="1 8">Multi-pass membrane protein</topology>
    </subcellularLocation>
</comment>
<feature type="transmembrane region" description="Helical" evidence="8">
    <location>
        <begin position="100"/>
        <end position="119"/>
    </location>
</feature>
<sequence length="414" mass="46916">MAEGVYFSSRIAPMNLLKLKTKRDENRVYGIFKFPLKWTGLMAFRVETSGRRRVSWWSLAVGHLMTFSSIGVPLYFWFAIPAVEGSGRSSTAVVVTWIDRIVSFITSANLLVTANIQLWNVARLEQSLEHDWEVIYLQKSAATGISAMRYWAVPSVSVFMLCVVSLECGLGNENVYHNLPLCYLRIIEFLSEIMFVAPVLALGDQFCHLNSRMGRCFDQTHPGTIARVLPFVEFPSKDYGRMVNFDAQDELRTLSAIHWKLCSVGSHINATFSCQLLVLFVSLFVNVITRPYFIFLSFNDPDVASETMDIVRYSGWVVLYALQLWLLVWPCSRARDEAAHTSTVIVQRLNKPIPLGNRKMLEQFLVQLMNHKLTFTVYNLFTLDLSVLTSVAGAVTTYLVILIQFQKSDAEGAA</sequence>
<feature type="transmembrane region" description="Helical" evidence="8">
    <location>
        <begin position="54"/>
        <end position="80"/>
    </location>
</feature>